<feature type="transmembrane region" description="Helical" evidence="1">
    <location>
        <begin position="20"/>
        <end position="37"/>
    </location>
</feature>
<evidence type="ECO:0000313" key="2">
    <source>
        <dbReference type="EMBL" id="KAA5604437.1"/>
    </source>
</evidence>
<name>A0A5M6I918_9PROT</name>
<dbReference type="AlphaFoldDB" id="A0A5M6I918"/>
<reference evidence="2 3" key="1">
    <citation type="submission" date="2019-09" db="EMBL/GenBank/DDBJ databases">
        <title>Genome sequence of Roseospira marina, one of the more divergent members of the non-sulfur purple photosynthetic bacterial family, the Rhodospirillaceae.</title>
        <authorList>
            <person name="Meyer T."/>
            <person name="Kyndt J."/>
        </authorList>
    </citation>
    <scope>NUCLEOTIDE SEQUENCE [LARGE SCALE GENOMIC DNA]</scope>
    <source>
        <strain evidence="2 3">DSM 15113</strain>
    </source>
</reference>
<evidence type="ECO:0000256" key="1">
    <source>
        <dbReference type="SAM" id="Phobius"/>
    </source>
</evidence>
<comment type="caution">
    <text evidence="2">The sequence shown here is derived from an EMBL/GenBank/DDBJ whole genome shotgun (WGS) entry which is preliminary data.</text>
</comment>
<proteinExistence type="predicted"/>
<keyword evidence="1" id="KW-0812">Transmembrane</keyword>
<sequence>MSLFVTWILGLFGRRSIKLVGALFALVAVVALVLYVTSLRDALNDAQSAFRDERRARIEAVAQSDFWRAEHDQATRRLEELVAADRASQARIATLTGTLARLDLEAPRDDQVADRLGAANADLNRLLHNATRLSAGAGSHYAPRDSPSGGAGE</sequence>
<dbReference type="EMBL" id="VWPJ01000018">
    <property type="protein sequence ID" value="KAA5604437.1"/>
    <property type="molecule type" value="Genomic_DNA"/>
</dbReference>
<dbReference type="Proteomes" id="UP000324065">
    <property type="component" value="Unassembled WGS sequence"/>
</dbReference>
<protein>
    <submittedName>
        <fullName evidence="2">Uncharacterized protein</fullName>
    </submittedName>
</protein>
<organism evidence="2 3">
    <name type="scientific">Roseospira marina</name>
    <dbReference type="NCBI Taxonomy" id="140057"/>
    <lineage>
        <taxon>Bacteria</taxon>
        <taxon>Pseudomonadati</taxon>
        <taxon>Pseudomonadota</taxon>
        <taxon>Alphaproteobacteria</taxon>
        <taxon>Rhodospirillales</taxon>
        <taxon>Rhodospirillaceae</taxon>
        <taxon>Roseospira</taxon>
    </lineage>
</organism>
<gene>
    <name evidence="2" type="ORF">F1188_16395</name>
</gene>
<accession>A0A5M6I918</accession>
<keyword evidence="1" id="KW-0472">Membrane</keyword>
<evidence type="ECO:0000313" key="3">
    <source>
        <dbReference type="Proteomes" id="UP000324065"/>
    </source>
</evidence>
<keyword evidence="3" id="KW-1185">Reference proteome</keyword>
<keyword evidence="1" id="KW-1133">Transmembrane helix</keyword>
<dbReference type="RefSeq" id="WP_150063527.1">
    <property type="nucleotide sequence ID" value="NZ_JACHII010000043.1"/>
</dbReference>